<name>A0A7M1S0B0_9CAUD</name>
<organism evidence="1 2">
    <name type="scientific">uncultured phage cr10_1</name>
    <dbReference type="NCBI Taxonomy" id="2772066"/>
    <lineage>
        <taxon>Viruses</taxon>
        <taxon>Duplodnaviria</taxon>
        <taxon>Heunggongvirae</taxon>
        <taxon>Uroviricota</taxon>
        <taxon>Caudoviricetes</taxon>
        <taxon>Crassvirales</taxon>
        <taxon>Suoliviridae</taxon>
        <taxon>Boorivirinae</taxon>
        <taxon>Canhaevirus</taxon>
        <taxon>Canhaevirus hiberniae</taxon>
    </lineage>
</organism>
<evidence type="ECO:0000313" key="2">
    <source>
        <dbReference type="Proteomes" id="UP000593744"/>
    </source>
</evidence>
<proteinExistence type="predicted"/>
<dbReference type="InterPro" id="IPR055823">
    <property type="entry name" value="DUF7399"/>
</dbReference>
<dbReference type="Pfam" id="PF24132">
    <property type="entry name" value="DUF7399"/>
    <property type="match status" value="1"/>
</dbReference>
<accession>A0A7M1S0B0</accession>
<dbReference type="EMBL" id="MT774382">
    <property type="protein sequence ID" value="QOR58700.1"/>
    <property type="molecule type" value="Genomic_DNA"/>
</dbReference>
<reference evidence="1 2" key="1">
    <citation type="submission" date="2020-07" db="EMBL/GenBank/DDBJ databases">
        <title>Taxonomic proposal: Crassvirales, a new order of highly abundant and diverse bacterial viruses.</title>
        <authorList>
            <person name="Shkoporov A.N."/>
            <person name="Stockdale S.R."/>
            <person name="Guerin E."/>
            <person name="Ross R.P."/>
            <person name="Hill C."/>
        </authorList>
    </citation>
    <scope>NUCLEOTIDE SEQUENCE [LARGE SCALE GENOMIC DNA]</scope>
</reference>
<dbReference type="Proteomes" id="UP000593744">
    <property type="component" value="Segment"/>
</dbReference>
<dbReference type="KEGG" id="vg:65129180"/>
<dbReference type="GeneID" id="65129180"/>
<sequence length="150" mass="17406">MRTEYKVVKPFGCAKRDDIFKTEDGIEYVMESTNSNDKYTNSRYMMITANYVSELLNGGNLKEWGEEIKDETNTEEEYIPSNAELKLIALEAFLDDCTKKYQDNIQKVNDDYKNGKIQPCVKVESETVNYNLLKFIKAVKQILDVDKTNE</sequence>
<protein>
    <submittedName>
        <fullName evidence="1">Uncharacterized protein</fullName>
    </submittedName>
</protein>
<keyword evidence="2" id="KW-1185">Reference proteome</keyword>
<dbReference type="RefSeq" id="YP_010110858.1">
    <property type="nucleotide sequence ID" value="NC_055875.1"/>
</dbReference>
<evidence type="ECO:0000313" key="1">
    <source>
        <dbReference type="EMBL" id="QOR58700.1"/>
    </source>
</evidence>